<proteinExistence type="predicted"/>
<evidence type="ECO:0008006" key="3">
    <source>
        <dbReference type="Google" id="ProtNLM"/>
    </source>
</evidence>
<evidence type="ECO:0000313" key="2">
    <source>
        <dbReference type="Proteomes" id="UP000004521"/>
    </source>
</evidence>
<comment type="caution">
    <text evidence="1">The sequence shown here is derived from an EMBL/GenBank/DDBJ whole genome shotgun (WGS) entry which is preliminary data.</text>
</comment>
<dbReference type="AlphaFoldDB" id="A0AAV3ESH2"/>
<protein>
    <recommendedName>
        <fullName evidence="3">Transposase zinc-binding domain-containing protein</fullName>
    </recommendedName>
</protein>
<organism evidence="1 2">
    <name type="scientific">Aliivibrio fischeri SR5</name>
    <dbReference type="NCBI Taxonomy" id="1088719"/>
    <lineage>
        <taxon>Bacteria</taxon>
        <taxon>Pseudomonadati</taxon>
        <taxon>Pseudomonadota</taxon>
        <taxon>Gammaproteobacteria</taxon>
        <taxon>Vibrionales</taxon>
        <taxon>Vibrionaceae</taxon>
        <taxon>Aliivibrio</taxon>
    </lineage>
</organism>
<reference evidence="1 2" key="1">
    <citation type="journal article" date="2012" name="J. Bacteriol.">
        <title>Draft Genome Sequence of Vibrio fischeri SR5, a Strain Isolated from the Light Organ of the Mediterranean Squid Sepiola robusta.</title>
        <authorList>
            <person name="Gyllborg M.C."/>
            <person name="Sahl J.W."/>
            <person name="Cronin D.C.III."/>
            <person name="Rasko D.A."/>
            <person name="Mandel M.J."/>
        </authorList>
    </citation>
    <scope>NUCLEOTIDE SEQUENCE [LARGE SCALE GENOMIC DNA]</scope>
    <source>
        <strain evidence="1 2">SR5</strain>
    </source>
</reference>
<accession>A0AAV3ESH2</accession>
<name>A0AAV3ESH2_ALIFS</name>
<dbReference type="EMBL" id="AHIH01000005">
    <property type="protein sequence ID" value="EHN69913.1"/>
    <property type="molecule type" value="Genomic_DNA"/>
</dbReference>
<dbReference type="Proteomes" id="UP000004521">
    <property type="component" value="Chromosome I"/>
</dbReference>
<gene>
    <name evidence="1" type="ORF">VFSR5_1549</name>
</gene>
<evidence type="ECO:0000313" key="1">
    <source>
        <dbReference type="EMBL" id="EHN69913.1"/>
    </source>
</evidence>
<sequence>MLFVLCLNDAQSAKQLFKATMIEANEIMKTWHGTYPNKALNAMCITAIEEAKPLGQICPECNVPGKVRSKCNHSVKCTCCDDGRIHAFAAVCPVIKALVDWLSDKRSTVALFILVKQ</sequence>